<comment type="caution">
    <text evidence="18">The sequence shown here is derived from an EMBL/GenBank/DDBJ whole genome shotgun (WGS) entry which is preliminary data.</text>
</comment>
<feature type="compositionally biased region" description="Low complexity" evidence="15">
    <location>
        <begin position="1078"/>
        <end position="1088"/>
    </location>
</feature>
<evidence type="ECO:0000256" key="13">
    <source>
        <dbReference type="RuleBase" id="RU003518"/>
    </source>
</evidence>
<dbReference type="GO" id="GO:0016477">
    <property type="term" value="P:cell migration"/>
    <property type="evidence" value="ECO:0007669"/>
    <property type="project" value="TreeGrafter"/>
</dbReference>
<dbReference type="InterPro" id="IPR036427">
    <property type="entry name" value="Bromodomain-like_sf"/>
</dbReference>
<keyword evidence="10 14" id="KW-0357">Heparan sulfate</keyword>
<reference evidence="18 19" key="1">
    <citation type="submission" date="2019-06" db="EMBL/GenBank/DDBJ databases">
        <title>Draft genomes of female and male turbot (Scophthalmus maximus).</title>
        <authorList>
            <person name="Xu H."/>
            <person name="Xu X.-W."/>
            <person name="Shao C."/>
            <person name="Chen S."/>
        </authorList>
    </citation>
    <scope>NUCLEOTIDE SEQUENCE [LARGE SCALE GENOMIC DNA]</scope>
    <source>
        <strain evidence="18">Ysfricsl-2016a</strain>
        <tissue evidence="18">Blood</tissue>
    </source>
</reference>
<dbReference type="GO" id="GO:0045202">
    <property type="term" value="C:synapse"/>
    <property type="evidence" value="ECO:0007669"/>
    <property type="project" value="TreeGrafter"/>
</dbReference>
<keyword evidence="4 14" id="KW-0336">GPI-anchor</keyword>
<evidence type="ECO:0000256" key="2">
    <source>
        <dbReference type="ARBA" id="ARBA00010260"/>
    </source>
</evidence>
<keyword evidence="11 14" id="KW-0449">Lipoprotein</keyword>
<evidence type="ECO:0000256" key="11">
    <source>
        <dbReference type="ARBA" id="ARBA00023288"/>
    </source>
</evidence>
<accession>A0A6A4T0Q4</accession>
<feature type="region of interest" description="Disordered" evidence="15">
    <location>
        <begin position="892"/>
        <end position="1088"/>
    </location>
</feature>
<evidence type="ECO:0000256" key="10">
    <source>
        <dbReference type="ARBA" id="ARBA00023207"/>
    </source>
</evidence>
<sequence>MKTPLLLCVACTLVALSASATAEQKLKNCNEVRAAYSSKGFNVNDVPNKGVNGAPLKVCPQGFSCCTVEMEEKLSQQSHSDMKAPVSRLSTNLQSTFRQKHDHFDKFFRELLKNAELSLHNMFVRTYGMMYVQNAELFKNFFEALTRYYASGSAAVNLDSMLSDFWADLLERMFRLVNVQHEFSDAYMECVSRHTEQLQPFGDVPRKLRIQLTRAFVAARTFVRGLALMPEVVNKVSTVSASPSCVRAVMKMMYCPYCSGQVALKPCQNYCLNVMRGCLANQADLDTEWNNFLDAMLSLAERLEGPFNFESVMDPIDVKISEAIMNMQENSMQVSQKVFQGCGQPKPSKAFRSKRSLKETGFTGRFRPYSPDARPTTAAGTSLDRLTTDVKKKLKHAKKFWSTLPETVCAGERIAPGDDCWNGTAKSRYESVVIGNGLANQVSNPDVDVDITKPDIVIRSQIAALKEMTSWLKAAHSGHDISTDIDDDGSGGEESGSGCDSPSCDTDRDMYFSTPPNTGNPRVNQVVVDRSPALTVACVPLKPVRRKLCFRPGHKRNGERYRQTQDTECGANGALVRAGETMPGLLRYEKWRPKLHCASQYSELLEATEAPKRKRGEKGEVVETIEDVIVRRLTTERIEELKKLLRDTQEQYRKKKQDEEEAEQKRKATETAYQARQAVKNTPKRLPSVTVRSPLGASPPALDSQADSSAPTPPMDTGGVASDDTTTTTHSVVQGVGVFLPVADAPGPGPKDAGLAALADDSPQKRLLTQKATPPPSPLLSELLKKGNLISASPRLVAEGDSAGSFTNGLQTATAATALPAGHEVITELGEESVLVEEDLVAVSYMGDELDLETVGGIIAIIEEKVDDSVEALDAAAVEAALSLCEEAVSEGHTLPGPWETQELKASDPTPTVQDSGPTQEPQVMATVSAPAPASAEAQDQSESKREEQLKGNCEGPEVTGSDVTSSVASDDGAAGIEVAEEAVTGKEATEATVKSEGEEWSQPEPNPPCLDSEDSSVSGKESKEVKEEEAGSEGDPEEGMELKEECGEGPYLSEVERAASESEDGYGPPSQRYTADSLASSPASSSQLPMDLSAIKKNIESGVIRTTAEFQRDIMLMFQNAVMYNSSDHDVYHMALEMQRDVLEHVQQFLATQLIMQTSESAISAKSLRGREGNRKPGEPAEKDGGTRGRRSAMEADLKMKK</sequence>
<evidence type="ECO:0000256" key="14">
    <source>
        <dbReference type="RuleBase" id="RU003519"/>
    </source>
</evidence>
<evidence type="ECO:0000313" key="19">
    <source>
        <dbReference type="Proteomes" id="UP000438429"/>
    </source>
</evidence>
<evidence type="ECO:0000259" key="17">
    <source>
        <dbReference type="PROSITE" id="PS50014"/>
    </source>
</evidence>
<feature type="domain" description="Bromo" evidence="17">
    <location>
        <begin position="1090"/>
        <end position="1133"/>
    </location>
</feature>
<dbReference type="Proteomes" id="UP000438429">
    <property type="component" value="Unassembled WGS sequence"/>
</dbReference>
<dbReference type="PROSITE" id="PS50014">
    <property type="entry name" value="BROMODOMAIN_2"/>
    <property type="match status" value="1"/>
</dbReference>
<evidence type="ECO:0000256" key="3">
    <source>
        <dbReference type="ARBA" id="ARBA00022475"/>
    </source>
</evidence>
<evidence type="ECO:0000313" key="18">
    <source>
        <dbReference type="EMBL" id="KAF0039653.1"/>
    </source>
</evidence>
<feature type="compositionally biased region" description="Basic and acidic residues" evidence="15">
    <location>
        <begin position="1021"/>
        <end position="1030"/>
    </location>
</feature>
<organism evidence="18 19">
    <name type="scientific">Scophthalmus maximus</name>
    <name type="common">Turbot</name>
    <name type="synonym">Psetta maxima</name>
    <dbReference type="NCBI Taxonomy" id="52904"/>
    <lineage>
        <taxon>Eukaryota</taxon>
        <taxon>Metazoa</taxon>
        <taxon>Chordata</taxon>
        <taxon>Craniata</taxon>
        <taxon>Vertebrata</taxon>
        <taxon>Euteleostomi</taxon>
        <taxon>Actinopterygii</taxon>
        <taxon>Neopterygii</taxon>
        <taxon>Teleostei</taxon>
        <taxon>Neoteleostei</taxon>
        <taxon>Acanthomorphata</taxon>
        <taxon>Carangaria</taxon>
        <taxon>Pleuronectiformes</taxon>
        <taxon>Pleuronectoidei</taxon>
        <taxon>Scophthalmidae</taxon>
        <taxon>Scophthalmus</taxon>
    </lineage>
</organism>
<dbReference type="AlphaFoldDB" id="A0A6A4T0Q4"/>
<keyword evidence="3" id="KW-1003">Cell membrane</keyword>
<dbReference type="PANTHER" id="PTHR10822:SF25">
    <property type="entry name" value="GLYPICAN-4"/>
    <property type="match status" value="1"/>
</dbReference>
<feature type="compositionally biased region" description="Basic and acidic residues" evidence="15">
    <location>
        <begin position="1170"/>
        <end position="1203"/>
    </location>
</feature>
<dbReference type="InterPro" id="IPR001863">
    <property type="entry name" value="Glypican"/>
</dbReference>
<feature type="compositionally biased region" description="Basic and acidic residues" evidence="15">
    <location>
        <begin position="984"/>
        <end position="998"/>
    </location>
</feature>
<name>A0A6A4T0Q4_SCOMX</name>
<dbReference type="PANTHER" id="PTHR10822">
    <property type="entry name" value="GLYPICAN"/>
    <property type="match status" value="1"/>
</dbReference>
<keyword evidence="8 14" id="KW-0472">Membrane</keyword>
<comment type="subcellular location">
    <subcellularLocation>
        <location evidence="1 14">Cell membrane</location>
        <topology evidence="1 14">Lipid-anchor</topology>
        <topology evidence="1 14">GPI-anchor</topology>
    </subcellularLocation>
</comment>
<gene>
    <name evidence="18" type="ORF">F2P81_007888</name>
</gene>
<feature type="compositionally biased region" description="Low complexity" evidence="15">
    <location>
        <begin position="716"/>
        <end position="726"/>
    </location>
</feature>
<evidence type="ECO:0000256" key="4">
    <source>
        <dbReference type="ARBA" id="ARBA00022622"/>
    </source>
</evidence>
<dbReference type="InterPro" id="IPR001487">
    <property type="entry name" value="Bromodomain"/>
</dbReference>
<feature type="signal peptide" evidence="16">
    <location>
        <begin position="1"/>
        <end position="22"/>
    </location>
</feature>
<evidence type="ECO:0000256" key="16">
    <source>
        <dbReference type="SAM" id="SignalP"/>
    </source>
</evidence>
<dbReference type="GO" id="GO:1905475">
    <property type="term" value="P:regulation of protein localization to membrane"/>
    <property type="evidence" value="ECO:0007669"/>
    <property type="project" value="TreeGrafter"/>
</dbReference>
<dbReference type="GO" id="GO:0009986">
    <property type="term" value="C:cell surface"/>
    <property type="evidence" value="ECO:0007669"/>
    <property type="project" value="TreeGrafter"/>
</dbReference>
<feature type="region of interest" description="Disordered" evidence="15">
    <location>
        <begin position="650"/>
        <end position="726"/>
    </location>
</feature>
<feature type="chain" id="PRO_5025436341" description="Bromo domain-containing protein" evidence="16">
    <location>
        <begin position="23"/>
        <end position="1203"/>
    </location>
</feature>
<dbReference type="GO" id="GO:0009966">
    <property type="term" value="P:regulation of signal transduction"/>
    <property type="evidence" value="ECO:0007669"/>
    <property type="project" value="InterPro"/>
</dbReference>
<comment type="similarity">
    <text evidence="2 13">Belongs to the glypican family.</text>
</comment>
<proteinExistence type="inferred from homology"/>
<feature type="compositionally biased region" description="Basic and acidic residues" evidence="15">
    <location>
        <begin position="650"/>
        <end position="669"/>
    </location>
</feature>
<keyword evidence="5 16" id="KW-0732">Signal</keyword>
<dbReference type="GO" id="GO:0005886">
    <property type="term" value="C:plasma membrane"/>
    <property type="evidence" value="ECO:0007669"/>
    <property type="project" value="UniProtKB-SubCell"/>
</dbReference>
<feature type="compositionally biased region" description="Acidic residues" evidence="15">
    <location>
        <begin position="1031"/>
        <end position="1040"/>
    </location>
</feature>
<keyword evidence="9" id="KW-0325">Glycoprotein</keyword>
<dbReference type="EMBL" id="VEVO01000007">
    <property type="protein sequence ID" value="KAF0039653.1"/>
    <property type="molecule type" value="Genomic_DNA"/>
</dbReference>
<feature type="region of interest" description="Disordered" evidence="15">
    <location>
        <begin position="479"/>
        <end position="523"/>
    </location>
</feature>
<evidence type="ECO:0000256" key="8">
    <source>
        <dbReference type="ARBA" id="ARBA00023136"/>
    </source>
</evidence>
<protein>
    <recommendedName>
        <fullName evidence="17">Bromo domain-containing protein</fullName>
    </recommendedName>
</protein>
<comment type="function">
    <text evidence="14">Cell surface proteoglycan.</text>
</comment>
<evidence type="ECO:0000256" key="12">
    <source>
        <dbReference type="PROSITE-ProRule" id="PRU00035"/>
    </source>
</evidence>
<dbReference type="PRINTS" id="PR00503">
    <property type="entry name" value="BROMODOMAIN"/>
</dbReference>
<feature type="compositionally biased region" description="Polar residues" evidence="15">
    <location>
        <begin position="909"/>
        <end position="922"/>
    </location>
</feature>
<dbReference type="GO" id="GO:0005576">
    <property type="term" value="C:extracellular region"/>
    <property type="evidence" value="ECO:0007669"/>
    <property type="project" value="TreeGrafter"/>
</dbReference>
<dbReference type="Pfam" id="PF00439">
    <property type="entry name" value="Bromodomain"/>
    <property type="match status" value="1"/>
</dbReference>
<evidence type="ECO:0000256" key="7">
    <source>
        <dbReference type="ARBA" id="ARBA00023117"/>
    </source>
</evidence>
<evidence type="ECO:0000256" key="5">
    <source>
        <dbReference type="ARBA" id="ARBA00022729"/>
    </source>
</evidence>
<dbReference type="SUPFAM" id="SSF47370">
    <property type="entry name" value="Bromodomain"/>
    <property type="match status" value="1"/>
</dbReference>
<evidence type="ECO:0000256" key="6">
    <source>
        <dbReference type="ARBA" id="ARBA00022974"/>
    </source>
</evidence>
<dbReference type="Gene3D" id="1.20.920.10">
    <property type="entry name" value="Bromodomain-like"/>
    <property type="match status" value="1"/>
</dbReference>
<evidence type="ECO:0000256" key="15">
    <source>
        <dbReference type="SAM" id="MobiDB-lite"/>
    </source>
</evidence>
<feature type="compositionally biased region" description="Polar residues" evidence="15">
    <location>
        <begin position="514"/>
        <end position="523"/>
    </location>
</feature>
<dbReference type="SMART" id="SM00297">
    <property type="entry name" value="BROMO"/>
    <property type="match status" value="1"/>
</dbReference>
<evidence type="ECO:0000256" key="1">
    <source>
        <dbReference type="ARBA" id="ARBA00004609"/>
    </source>
</evidence>
<dbReference type="Pfam" id="PF01153">
    <property type="entry name" value="Glypican"/>
    <property type="match status" value="1"/>
</dbReference>
<feature type="region of interest" description="Disordered" evidence="15">
    <location>
        <begin position="1165"/>
        <end position="1203"/>
    </location>
</feature>
<keyword evidence="6 14" id="KW-0654">Proteoglycan</keyword>
<keyword evidence="7 12" id="KW-0103">Bromodomain</keyword>
<dbReference type="GO" id="GO:0098552">
    <property type="term" value="C:side of membrane"/>
    <property type="evidence" value="ECO:0007669"/>
    <property type="project" value="UniProtKB-KW"/>
</dbReference>
<evidence type="ECO:0000256" key="9">
    <source>
        <dbReference type="ARBA" id="ARBA00023180"/>
    </source>
</evidence>